<evidence type="ECO:0000313" key="2">
    <source>
        <dbReference type="WBParaSite" id="PSU_v2.g2146.t1"/>
    </source>
</evidence>
<proteinExistence type="predicted"/>
<dbReference type="Proteomes" id="UP000887577">
    <property type="component" value="Unplaced"/>
</dbReference>
<organism evidence="1 2">
    <name type="scientific">Panagrolaimus superbus</name>
    <dbReference type="NCBI Taxonomy" id="310955"/>
    <lineage>
        <taxon>Eukaryota</taxon>
        <taxon>Metazoa</taxon>
        <taxon>Ecdysozoa</taxon>
        <taxon>Nematoda</taxon>
        <taxon>Chromadorea</taxon>
        <taxon>Rhabditida</taxon>
        <taxon>Tylenchina</taxon>
        <taxon>Panagrolaimomorpha</taxon>
        <taxon>Panagrolaimoidea</taxon>
        <taxon>Panagrolaimidae</taxon>
        <taxon>Panagrolaimus</taxon>
    </lineage>
</organism>
<sequence length="587" mass="68828">MVEKYDTDLYNILCTKDVDIFNHNEKQEKVIFEYDKTGSSDDKEEQLCNIMITDRHLNVRPHGDNKAILESLHFSQRVIHGKNYIIFFASDSVNYRKTVRILKFQTEKTAEKLIKIIWKHKNKEAGFNPSNAIIFKNKEASFCPISETPPLTITHSTHDLAAVFSYEEKQASIKVWTSKNSATKYPCRIHIDVEKESILIKSIDSDSFEISFSQRQSRNYDTLTFAMKNSNDNEKYKLTFNDKQTGEKVDKIMENVKARKKAIKAEKLTLDIMLQKLVQEPSSIKNIKKILKYYATSFTIFKEEYRRIALEVYRSYNFHDTIFPSTSHPIVVMPQIVIKQEISEFESPAKKIKYDEDAVDVNVPMIKIKKMDDANTIRYPNFEFLCNDKGVPKKTLIIFASADKELRYEFAPTYRPDYDTVLYSCTICDKLRPSNHVTAKYCVNEFGETFIKINGKHICKPRTFPKIKEHKHTVFERHLYKGYKEAAFPKNSIAVPRKMTHQWSKILMIYTPSKNAYYHYKEFSMNGLYYCCECKEKDKYVFAKCVKLERNKDTFEIMDEDHICTPKECKLPELIAESYNDEDSDDD</sequence>
<evidence type="ECO:0000313" key="1">
    <source>
        <dbReference type="Proteomes" id="UP000887577"/>
    </source>
</evidence>
<dbReference type="WBParaSite" id="PSU_v2.g2146.t1">
    <property type="protein sequence ID" value="PSU_v2.g2146.t1"/>
    <property type="gene ID" value="PSU_v2.g2146"/>
</dbReference>
<accession>A0A914YQV6</accession>
<reference evidence="2" key="1">
    <citation type="submission" date="2022-11" db="UniProtKB">
        <authorList>
            <consortium name="WormBaseParasite"/>
        </authorList>
    </citation>
    <scope>IDENTIFICATION</scope>
</reference>
<name>A0A914YQV6_9BILA</name>
<protein>
    <submittedName>
        <fullName evidence="2">Uncharacterized protein</fullName>
    </submittedName>
</protein>
<keyword evidence="1" id="KW-1185">Reference proteome</keyword>
<dbReference type="AlphaFoldDB" id="A0A914YQV6"/>